<gene>
    <name evidence="3" type="ORF">SK069_08070</name>
</gene>
<organism evidence="3 4">
    <name type="scientific">Patulibacter brassicae</name>
    <dbReference type="NCBI Taxonomy" id="1705717"/>
    <lineage>
        <taxon>Bacteria</taxon>
        <taxon>Bacillati</taxon>
        <taxon>Actinomycetota</taxon>
        <taxon>Thermoleophilia</taxon>
        <taxon>Solirubrobacterales</taxon>
        <taxon>Patulibacteraceae</taxon>
        <taxon>Patulibacter</taxon>
    </lineage>
</organism>
<sequence length="79" mass="8738">MASVGMHEAKTHLSRLVERALAGEEIVITRRGEAVVRLAPLEQRRIPFAEAFGTLPDVEIADDWDELPEDVARALGMVD</sequence>
<dbReference type="SUPFAM" id="SSF143120">
    <property type="entry name" value="YefM-like"/>
    <property type="match status" value="1"/>
</dbReference>
<proteinExistence type="inferred from homology"/>
<reference evidence="3 4" key="1">
    <citation type="submission" date="2023-11" db="EMBL/GenBank/DDBJ databases">
        <authorList>
            <person name="Xu M."/>
            <person name="Jiang T."/>
        </authorList>
    </citation>
    <scope>NUCLEOTIDE SEQUENCE [LARGE SCALE GENOMIC DNA]</scope>
    <source>
        <strain evidence="3 4">SD</strain>
    </source>
</reference>
<comment type="function">
    <text evidence="2">Antitoxin component of a type II toxin-antitoxin (TA) system.</text>
</comment>
<dbReference type="EMBL" id="JAXAVX010000003">
    <property type="protein sequence ID" value="MDX8151542.1"/>
    <property type="molecule type" value="Genomic_DNA"/>
</dbReference>
<dbReference type="RefSeq" id="WP_319953697.1">
    <property type="nucleotide sequence ID" value="NZ_JAXAVX010000003.1"/>
</dbReference>
<dbReference type="Proteomes" id="UP001277761">
    <property type="component" value="Unassembled WGS sequence"/>
</dbReference>
<dbReference type="InterPro" id="IPR036165">
    <property type="entry name" value="YefM-like_sf"/>
</dbReference>
<dbReference type="PANTHER" id="PTHR35377">
    <property type="entry name" value="ANTITOXIN VAPB49-RELATED-RELATED"/>
    <property type="match status" value="1"/>
</dbReference>
<evidence type="ECO:0000313" key="4">
    <source>
        <dbReference type="Proteomes" id="UP001277761"/>
    </source>
</evidence>
<comment type="caution">
    <text evidence="3">The sequence shown here is derived from an EMBL/GenBank/DDBJ whole genome shotgun (WGS) entry which is preliminary data.</text>
</comment>
<comment type="similarity">
    <text evidence="1 2">Belongs to the phD/YefM antitoxin family.</text>
</comment>
<evidence type="ECO:0000313" key="3">
    <source>
        <dbReference type="EMBL" id="MDX8151542.1"/>
    </source>
</evidence>
<evidence type="ECO:0000256" key="2">
    <source>
        <dbReference type="RuleBase" id="RU362080"/>
    </source>
</evidence>
<accession>A0ABU4VI76</accession>
<evidence type="ECO:0000256" key="1">
    <source>
        <dbReference type="ARBA" id="ARBA00009981"/>
    </source>
</evidence>
<protein>
    <recommendedName>
        <fullName evidence="2">Antitoxin</fullName>
    </recommendedName>
</protein>
<name>A0ABU4VI76_9ACTN</name>
<keyword evidence="4" id="KW-1185">Reference proteome</keyword>
<dbReference type="InterPro" id="IPR006442">
    <property type="entry name" value="Antitoxin_Phd/YefM"/>
</dbReference>
<dbReference type="NCBIfam" id="TIGR01552">
    <property type="entry name" value="phd_fam"/>
    <property type="match status" value="1"/>
</dbReference>
<dbReference type="Gene3D" id="3.40.1620.10">
    <property type="entry name" value="YefM-like domain"/>
    <property type="match status" value="1"/>
</dbReference>
<dbReference type="Pfam" id="PF02604">
    <property type="entry name" value="PhdYeFM_antitox"/>
    <property type="match status" value="1"/>
</dbReference>
<dbReference type="InterPro" id="IPR051416">
    <property type="entry name" value="phD-YefM_TA_antitoxins"/>
</dbReference>